<dbReference type="Gramene" id="OMO58944">
    <property type="protein sequence ID" value="OMO58944"/>
    <property type="gene ID" value="CCACVL1_25228"/>
</dbReference>
<evidence type="ECO:0000313" key="1">
    <source>
        <dbReference type="EMBL" id="OMO58944.1"/>
    </source>
</evidence>
<gene>
    <name evidence="1" type="ORF">CCACVL1_25228</name>
</gene>
<dbReference type="EMBL" id="AWWV01014061">
    <property type="protein sequence ID" value="OMO58944.1"/>
    <property type="molecule type" value="Genomic_DNA"/>
</dbReference>
<name>A0A1R3GLH4_COCAP</name>
<proteinExistence type="predicted"/>
<dbReference type="Proteomes" id="UP000188268">
    <property type="component" value="Unassembled WGS sequence"/>
</dbReference>
<organism evidence="1 2">
    <name type="scientific">Corchorus capsularis</name>
    <name type="common">Jute</name>
    <dbReference type="NCBI Taxonomy" id="210143"/>
    <lineage>
        <taxon>Eukaryota</taxon>
        <taxon>Viridiplantae</taxon>
        <taxon>Streptophyta</taxon>
        <taxon>Embryophyta</taxon>
        <taxon>Tracheophyta</taxon>
        <taxon>Spermatophyta</taxon>
        <taxon>Magnoliopsida</taxon>
        <taxon>eudicotyledons</taxon>
        <taxon>Gunneridae</taxon>
        <taxon>Pentapetalae</taxon>
        <taxon>rosids</taxon>
        <taxon>malvids</taxon>
        <taxon>Malvales</taxon>
        <taxon>Malvaceae</taxon>
        <taxon>Grewioideae</taxon>
        <taxon>Apeibeae</taxon>
        <taxon>Corchorus</taxon>
    </lineage>
</organism>
<dbReference type="AlphaFoldDB" id="A0A1R3GLH4"/>
<protein>
    <submittedName>
        <fullName evidence="1">Uncharacterized protein</fullName>
    </submittedName>
</protein>
<comment type="caution">
    <text evidence="1">The sequence shown here is derived from an EMBL/GenBank/DDBJ whole genome shotgun (WGS) entry which is preliminary data.</text>
</comment>
<feature type="non-terminal residue" evidence="1">
    <location>
        <position position="1"/>
    </location>
</feature>
<keyword evidence="2" id="KW-1185">Reference proteome</keyword>
<evidence type="ECO:0000313" key="2">
    <source>
        <dbReference type="Proteomes" id="UP000188268"/>
    </source>
</evidence>
<reference evidence="1 2" key="1">
    <citation type="submission" date="2013-09" db="EMBL/GenBank/DDBJ databases">
        <title>Corchorus capsularis genome sequencing.</title>
        <authorList>
            <person name="Alam M."/>
            <person name="Haque M.S."/>
            <person name="Islam M.S."/>
            <person name="Emdad E.M."/>
            <person name="Islam M.M."/>
            <person name="Ahmed B."/>
            <person name="Halim A."/>
            <person name="Hossen Q.M.M."/>
            <person name="Hossain M.Z."/>
            <person name="Ahmed R."/>
            <person name="Khan M.M."/>
            <person name="Islam R."/>
            <person name="Rashid M.M."/>
            <person name="Khan S.A."/>
            <person name="Rahman M.S."/>
            <person name="Alam M."/>
        </authorList>
    </citation>
    <scope>NUCLEOTIDE SEQUENCE [LARGE SCALE GENOMIC DNA]</scope>
    <source>
        <strain evidence="2">cv. CVL-1</strain>
        <tissue evidence="1">Whole seedling</tissue>
    </source>
</reference>
<sequence>LNHEVNGKIQSGGCARKKYGKQQFHQANDLNY</sequence>
<accession>A0A1R3GLH4</accession>